<accession>F9F1V5</accession>
<reference evidence="2" key="1">
    <citation type="journal article" date="2012" name="Mol. Plant Microbe Interact.">
        <title>A highly conserved effector in Fusarium oxysporum is required for full virulence on Arabidopsis.</title>
        <authorList>
            <person name="Thatcher L.F."/>
            <person name="Gardiner D.M."/>
            <person name="Kazan K."/>
            <person name="Manners J."/>
        </authorList>
    </citation>
    <scope>NUCLEOTIDE SEQUENCE [LARGE SCALE GENOMIC DNA]</scope>
    <source>
        <strain evidence="2">Fo5176</strain>
    </source>
</reference>
<dbReference type="AlphaFoldDB" id="F9F1V5"/>
<name>F9F1V5_FUSOF</name>
<sequence>MCREHVALCPECWATVTLEWKYCGPYINADPRLVRAKAAPARLQLGTERALKVKLYEMRGFYWSIQLHFVPFWYVSAQVADRERRDIPQAWNCCSNNDICLSWFGNILGGFGNARNEGPVIRMARDFVAHEKLKEWEAQFSREYFEKKPIPPRKKPEGFMFLIRQDMMGDLESVTSIDSLESADTDYGEGSNQHSHEDSYDADSENSTQDNKNFSDDTSNETSQVDPEDLFYGDATEGTPDVEIPERKLVRAYDEPAAPILNLFFPMMDLGRDGDYVE</sequence>
<feature type="region of interest" description="Disordered" evidence="1">
    <location>
        <begin position="182"/>
        <end position="243"/>
    </location>
</feature>
<dbReference type="EMBL" id="AFQF01000115">
    <property type="protein sequence ID" value="EGU89106.1"/>
    <property type="molecule type" value="Genomic_DNA"/>
</dbReference>
<feature type="compositionally biased region" description="Polar residues" evidence="1">
    <location>
        <begin position="205"/>
        <end position="225"/>
    </location>
</feature>
<evidence type="ECO:0000256" key="1">
    <source>
        <dbReference type="SAM" id="MobiDB-lite"/>
    </source>
</evidence>
<dbReference type="OrthoDB" id="5049068at2759"/>
<organism evidence="2">
    <name type="scientific">Fusarium oxysporum (strain Fo5176)</name>
    <name type="common">Fusarium vascular wilt</name>
    <dbReference type="NCBI Taxonomy" id="660025"/>
    <lineage>
        <taxon>Eukaryota</taxon>
        <taxon>Fungi</taxon>
        <taxon>Dikarya</taxon>
        <taxon>Ascomycota</taxon>
        <taxon>Pezizomycotina</taxon>
        <taxon>Sordariomycetes</taxon>
        <taxon>Hypocreomycetidae</taxon>
        <taxon>Hypocreales</taxon>
        <taxon>Nectriaceae</taxon>
        <taxon>Fusarium</taxon>
        <taxon>Fusarium oxysporum species complex</taxon>
    </lineage>
</organism>
<proteinExistence type="predicted"/>
<comment type="caution">
    <text evidence="2">The sequence shown here is derived from an EMBL/GenBank/DDBJ whole genome shotgun (WGS) entry which is preliminary data.</text>
</comment>
<evidence type="ECO:0000313" key="2">
    <source>
        <dbReference type="EMBL" id="EGU89106.1"/>
    </source>
</evidence>
<protein>
    <submittedName>
        <fullName evidence="2">Uncharacterized protein</fullName>
    </submittedName>
</protein>
<gene>
    <name evidence="2" type="ORF">FOXB_00379</name>
</gene>